<dbReference type="EMBL" id="CP012661">
    <property type="protein sequence ID" value="AMY69314.1"/>
    <property type="molecule type" value="Genomic_DNA"/>
</dbReference>
<feature type="domain" description="Carbohydrate kinase FGGY N-terminal" evidence="8">
    <location>
        <begin position="1"/>
        <end position="215"/>
    </location>
</feature>
<dbReference type="InterPro" id="IPR018484">
    <property type="entry name" value="FGGY_N"/>
</dbReference>
<accession>A0A159Z4U7</accession>
<keyword evidence="3" id="KW-0547">Nucleotide-binding</keyword>
<evidence type="ECO:0000313" key="10">
    <source>
        <dbReference type="EMBL" id="AMY69314.1"/>
    </source>
</evidence>
<dbReference type="GO" id="GO:0019563">
    <property type="term" value="P:glycerol catabolic process"/>
    <property type="evidence" value="ECO:0007669"/>
    <property type="project" value="TreeGrafter"/>
</dbReference>
<evidence type="ECO:0000256" key="6">
    <source>
        <dbReference type="ARBA" id="ARBA00043149"/>
    </source>
</evidence>
<sequence length="474" mass="49368">MILALDQGTTSTRALIVDAGGRARALLSRPHRQILPRPGWVEHDPEELTANLLACIDAAAPEAPLAAGLANQGESCLAWEAGTGRPVSPVIVWQDARTAELCARLRAEGAEALTLAAAGLPLDPYFSASKLGWLLRENPEARALAAAGRLRLGTTDAFFLERLTGRFVTDITTASRTSLMNLERGEWDAELCALFGVPVECLPQIVPSLGAFGTLPGGLPLTASLVDQQAALYGHGCRAPGDAKITFGTGAFALAVTGALLRPAAGGPLPTVAWQKAGAHPVHALEGGVYCASSAVNWARGLGLFSDFQEIADFIAPPAIDRGLAFVPALTGLACPHWDRAARGAWLGLSLDSSPADMMQALLEGVALRAAEVIAAMDKVQPVGAPVSIDGGMSANGYFCQILADVLNRELLVSDEPELTALGIAALAAEAAGTLFPLRRPGRRISPRPDAATRLPARLARFAAARAAVEGYAL</sequence>
<dbReference type="PROSITE" id="PS00445">
    <property type="entry name" value="FGGY_KINASES_2"/>
    <property type="match status" value="1"/>
</dbReference>
<dbReference type="PANTHER" id="PTHR10196:SF69">
    <property type="entry name" value="GLYCEROL KINASE"/>
    <property type="match status" value="1"/>
</dbReference>
<dbReference type="InterPro" id="IPR018483">
    <property type="entry name" value="Carb_kinase_FGGY_CS"/>
</dbReference>
<dbReference type="Pfam" id="PF02782">
    <property type="entry name" value="FGGY_C"/>
    <property type="match status" value="1"/>
</dbReference>
<evidence type="ECO:0000256" key="4">
    <source>
        <dbReference type="ARBA" id="ARBA00022777"/>
    </source>
</evidence>
<keyword evidence="11" id="KW-1185">Reference proteome</keyword>
<evidence type="ECO:0000256" key="2">
    <source>
        <dbReference type="ARBA" id="ARBA00022679"/>
    </source>
</evidence>
<dbReference type="GO" id="GO:0004370">
    <property type="term" value="F:glycerol kinase activity"/>
    <property type="evidence" value="ECO:0007669"/>
    <property type="project" value="TreeGrafter"/>
</dbReference>
<evidence type="ECO:0000313" key="11">
    <source>
        <dbReference type="Proteomes" id="UP000076128"/>
    </source>
</evidence>
<dbReference type="InterPro" id="IPR018485">
    <property type="entry name" value="FGGY_C"/>
</dbReference>
<name>A0A159Z4U7_9RHOB</name>
<keyword evidence="2 7" id="KW-0808">Transferase</keyword>
<dbReference type="SUPFAM" id="SSF53067">
    <property type="entry name" value="Actin-like ATPase domain"/>
    <property type="match status" value="2"/>
</dbReference>
<evidence type="ECO:0000259" key="9">
    <source>
        <dbReference type="Pfam" id="PF02782"/>
    </source>
</evidence>
<dbReference type="Gene3D" id="3.30.420.40">
    <property type="match status" value="2"/>
</dbReference>
<dbReference type="InterPro" id="IPR043129">
    <property type="entry name" value="ATPase_NBD"/>
</dbReference>
<dbReference type="RefSeq" id="WP_066812945.1">
    <property type="nucleotide sequence ID" value="NZ_CP012661.1"/>
</dbReference>
<evidence type="ECO:0000256" key="1">
    <source>
        <dbReference type="ARBA" id="ARBA00009156"/>
    </source>
</evidence>
<keyword evidence="5" id="KW-0067">ATP-binding</keyword>
<dbReference type="AlphaFoldDB" id="A0A159Z4U7"/>
<dbReference type="InterPro" id="IPR000577">
    <property type="entry name" value="Carb_kinase_FGGY"/>
</dbReference>
<dbReference type="Pfam" id="PF00370">
    <property type="entry name" value="FGGY_N"/>
    <property type="match status" value="1"/>
</dbReference>
<dbReference type="STRING" id="1335048.AKL17_2067"/>
<evidence type="ECO:0000256" key="7">
    <source>
        <dbReference type="RuleBase" id="RU003733"/>
    </source>
</evidence>
<dbReference type="Proteomes" id="UP000076128">
    <property type="component" value="Chromosome"/>
</dbReference>
<dbReference type="KEGG" id="daa:AKL17_2067"/>
<proteinExistence type="inferred from homology"/>
<dbReference type="GO" id="GO:0005829">
    <property type="term" value="C:cytosol"/>
    <property type="evidence" value="ECO:0007669"/>
    <property type="project" value="TreeGrafter"/>
</dbReference>
<reference evidence="10 11" key="1">
    <citation type="submission" date="2015-09" db="EMBL/GenBank/DDBJ databases">
        <title>Complete genome sequence of Defluviimonas alba cai42t isolated from an oilfield in Xinjiang.</title>
        <authorList>
            <person name="Geng S."/>
            <person name="Pan X."/>
            <person name="Wu X."/>
        </authorList>
    </citation>
    <scope>NUCLEOTIDE SEQUENCE [LARGE SCALE GENOMIC DNA]</scope>
    <source>
        <strain evidence="11">cai42</strain>
    </source>
</reference>
<evidence type="ECO:0000259" key="8">
    <source>
        <dbReference type="Pfam" id="PF00370"/>
    </source>
</evidence>
<comment type="similarity">
    <text evidence="1 7">Belongs to the FGGY kinase family.</text>
</comment>
<gene>
    <name evidence="10" type="ORF">AKL17_2067</name>
</gene>
<dbReference type="GO" id="GO:0005524">
    <property type="term" value="F:ATP binding"/>
    <property type="evidence" value="ECO:0007669"/>
    <property type="project" value="UniProtKB-KW"/>
</dbReference>
<evidence type="ECO:0000256" key="5">
    <source>
        <dbReference type="ARBA" id="ARBA00022840"/>
    </source>
</evidence>
<dbReference type="PATRIC" id="fig|1335048.3.peg.2157"/>
<organism evidence="10 11">
    <name type="scientific">Frigidibacter mobilis</name>
    <dbReference type="NCBI Taxonomy" id="1335048"/>
    <lineage>
        <taxon>Bacteria</taxon>
        <taxon>Pseudomonadati</taxon>
        <taxon>Pseudomonadota</taxon>
        <taxon>Alphaproteobacteria</taxon>
        <taxon>Rhodobacterales</taxon>
        <taxon>Paracoccaceae</taxon>
        <taxon>Frigidibacter</taxon>
    </lineage>
</organism>
<protein>
    <recommendedName>
        <fullName evidence="6">ATP:glycerol 3-phosphotransferase</fullName>
    </recommendedName>
</protein>
<feature type="domain" description="Carbohydrate kinase FGGY C-terminal" evidence="9">
    <location>
        <begin position="243"/>
        <end position="431"/>
    </location>
</feature>
<evidence type="ECO:0000256" key="3">
    <source>
        <dbReference type="ARBA" id="ARBA00022741"/>
    </source>
</evidence>
<dbReference type="PIRSF" id="PIRSF000538">
    <property type="entry name" value="GlpK"/>
    <property type="match status" value="1"/>
</dbReference>
<dbReference type="OrthoDB" id="9805576at2"/>
<keyword evidence="4 7" id="KW-0418">Kinase</keyword>
<dbReference type="PANTHER" id="PTHR10196">
    <property type="entry name" value="SUGAR KINASE"/>
    <property type="match status" value="1"/>
</dbReference>